<gene>
    <name evidence="3" type="primary">kanE_2</name>
    <name evidence="3" type="ORF">PAA8504_01304</name>
</gene>
<organism evidence="3 4">
    <name type="scientific">Palleronia abyssalis</name>
    <dbReference type="NCBI Taxonomy" id="1501240"/>
    <lineage>
        <taxon>Bacteria</taxon>
        <taxon>Pseudomonadati</taxon>
        <taxon>Pseudomonadota</taxon>
        <taxon>Alphaproteobacteria</taxon>
        <taxon>Rhodobacterales</taxon>
        <taxon>Roseobacteraceae</taxon>
        <taxon>Palleronia</taxon>
    </lineage>
</organism>
<dbReference type="Proteomes" id="UP000244912">
    <property type="component" value="Unassembled WGS sequence"/>
</dbReference>
<reference evidence="3 4" key="1">
    <citation type="submission" date="2018-03" db="EMBL/GenBank/DDBJ databases">
        <authorList>
            <person name="Keele B.F."/>
        </authorList>
    </citation>
    <scope>NUCLEOTIDE SEQUENCE [LARGE SCALE GENOMIC DNA]</scope>
    <source>
        <strain evidence="3 4">CECT 8504</strain>
    </source>
</reference>
<keyword evidence="4" id="KW-1185">Reference proteome</keyword>
<feature type="domain" description="Glycosyltransferase subfamily 4-like N-terminal" evidence="2">
    <location>
        <begin position="33"/>
        <end position="208"/>
    </location>
</feature>
<name>A0A2R8BTN4_9RHOB</name>
<keyword evidence="3" id="KW-0808">Transferase</keyword>
<dbReference type="EC" id="2.4.1.301" evidence="3"/>
<dbReference type="GO" id="GO:0016757">
    <property type="term" value="F:glycosyltransferase activity"/>
    <property type="evidence" value="ECO:0007669"/>
    <property type="project" value="UniProtKB-KW"/>
</dbReference>
<dbReference type="PANTHER" id="PTHR45947">
    <property type="entry name" value="SULFOQUINOVOSYL TRANSFERASE SQD2"/>
    <property type="match status" value="1"/>
</dbReference>
<dbReference type="EMBL" id="ONZF01000002">
    <property type="protein sequence ID" value="SPJ23493.1"/>
    <property type="molecule type" value="Genomic_DNA"/>
</dbReference>
<dbReference type="InterPro" id="IPR028098">
    <property type="entry name" value="Glyco_trans_4-like_N"/>
</dbReference>
<dbReference type="InterPro" id="IPR050194">
    <property type="entry name" value="Glycosyltransferase_grp1"/>
</dbReference>
<dbReference type="AlphaFoldDB" id="A0A2R8BTN4"/>
<dbReference type="Pfam" id="PF13692">
    <property type="entry name" value="Glyco_trans_1_4"/>
    <property type="match status" value="1"/>
</dbReference>
<dbReference type="SUPFAM" id="SSF53756">
    <property type="entry name" value="UDP-Glycosyltransferase/glycogen phosphorylase"/>
    <property type="match status" value="1"/>
</dbReference>
<dbReference type="CDD" id="cd03794">
    <property type="entry name" value="GT4_WbuB-like"/>
    <property type="match status" value="1"/>
</dbReference>
<dbReference type="PANTHER" id="PTHR45947:SF3">
    <property type="entry name" value="SULFOQUINOVOSYL TRANSFERASE SQD2"/>
    <property type="match status" value="1"/>
</dbReference>
<evidence type="ECO:0000313" key="3">
    <source>
        <dbReference type="EMBL" id="SPJ23493.1"/>
    </source>
</evidence>
<evidence type="ECO:0000313" key="4">
    <source>
        <dbReference type="Proteomes" id="UP000244912"/>
    </source>
</evidence>
<evidence type="ECO:0000256" key="1">
    <source>
        <dbReference type="SAM" id="MobiDB-lite"/>
    </source>
</evidence>
<dbReference type="Gene3D" id="3.40.50.2000">
    <property type="entry name" value="Glycogen Phosphorylase B"/>
    <property type="match status" value="2"/>
</dbReference>
<feature type="compositionally biased region" description="Basic residues" evidence="1">
    <location>
        <begin position="443"/>
        <end position="452"/>
    </location>
</feature>
<keyword evidence="3" id="KW-0328">Glycosyltransferase</keyword>
<sequence length="487" mass="53658">MRGLDALRRTQPLAGRRILILVENLPVPFDRRVWQESLTLAAAGAKVSVICPTGPGCEAEEETRDGIHIHRHPLPTEADGALGYAREYAAALWHQGRLAWKIHRTRGFDTIQACNPPDLLFLVALPFILFHKVRFVFDHHDISPELFEAKFGRRGPLWRLMLWLERATFGLADVVISTNESYRRIALDRGCKPPGRVHVVRSGPDLDRLRPVPPDPSWRNGRAYMVGYVGVMGQQEGIDLLLDAAARIVRAGHDVQFVLVGGGPALPGMRALAAKMGLADHVTFTGRAPDAALFSVLSTADICVNPDRVTVMNDKSTMNKILEYMAFSKPIVQFDVIEGRVSAGNASLYARPDDTADMARLIVDLLHDPSRRDAMGRAGRRRLEAQFDWSHQIAPLIAAYRDAGSGQTRLRKRGFGGVGGQETTIGADLDLAAQDTGGIAGHQRPRRNRLRHNGPGPHDRAVADLDPWQDQAATADKAVRPDTCMKV</sequence>
<protein>
    <submittedName>
        <fullName evidence="3">Alpha-D-kanosaminyltransferase</fullName>
        <ecNumber evidence="3">2.4.1.301</ecNumber>
    </submittedName>
</protein>
<dbReference type="Pfam" id="PF13439">
    <property type="entry name" value="Glyco_transf_4"/>
    <property type="match status" value="1"/>
</dbReference>
<evidence type="ECO:0000259" key="2">
    <source>
        <dbReference type="Pfam" id="PF13439"/>
    </source>
</evidence>
<proteinExistence type="predicted"/>
<accession>A0A2R8BTN4</accession>
<feature type="region of interest" description="Disordered" evidence="1">
    <location>
        <begin position="437"/>
        <end position="463"/>
    </location>
</feature>